<organism evidence="3 4">
    <name type="scientific">Snodgrassella alvi</name>
    <dbReference type="NCBI Taxonomy" id="1196083"/>
    <lineage>
        <taxon>Bacteria</taxon>
        <taxon>Pseudomonadati</taxon>
        <taxon>Pseudomonadota</taxon>
        <taxon>Betaproteobacteria</taxon>
        <taxon>Neisseriales</taxon>
        <taxon>Neisseriaceae</taxon>
        <taxon>Snodgrassella</taxon>
    </lineage>
</organism>
<gene>
    <name evidence="3" type="ORF">BHC48_07435</name>
</gene>
<dbReference type="Proteomes" id="UP000231484">
    <property type="component" value="Unassembled WGS sequence"/>
</dbReference>
<feature type="transmembrane region" description="Helical" evidence="1">
    <location>
        <begin position="204"/>
        <end position="222"/>
    </location>
</feature>
<feature type="transmembrane region" description="Helical" evidence="1">
    <location>
        <begin position="6"/>
        <end position="29"/>
    </location>
</feature>
<feature type="transmembrane region" description="Helical" evidence="1">
    <location>
        <begin position="41"/>
        <end position="59"/>
    </location>
</feature>
<dbReference type="GO" id="GO:0016747">
    <property type="term" value="F:acyltransferase activity, transferring groups other than amino-acyl groups"/>
    <property type="evidence" value="ECO:0007669"/>
    <property type="project" value="InterPro"/>
</dbReference>
<evidence type="ECO:0000313" key="4">
    <source>
        <dbReference type="Proteomes" id="UP000231484"/>
    </source>
</evidence>
<keyword evidence="1" id="KW-0812">Transmembrane</keyword>
<feature type="transmembrane region" description="Helical" evidence="1">
    <location>
        <begin position="121"/>
        <end position="138"/>
    </location>
</feature>
<sequence>MLKSYQMFVWILGLLLLCWAVFGSWLFAFMDNLDSRRVERLDGLRFVLAFCVVMHHYVYSYYYLHGQSWTPAVFVHNLLNLRMGVFGVTLFFMLSGYLFAQTSPVSWPHFYLKRFLRIAPIFYLSSCCCVLLALYLQRHSLVSRDMLLNLYYWFDAGITGVKPPLFGMQDARLINAGVTWTLFWEWAFYFSLPLLCFVRQKTGLLPLAMSVIFIAVYCGAPFNQQKAYFIACFAVGALARIVPETIQLPKKLCDSAIVLLLVLIFCITTGRYHIHFLPLFALLFILIALGGDIFGLLRLKAFVRLGDASYSIYLLHGIGWFCLNKVIAVHNLVLNRTHYTLVSTAVMFVLLVICTLTYQYIEKPFMALGRCKSPWLKE</sequence>
<protein>
    <recommendedName>
        <fullName evidence="2">Acyltransferase 3 domain-containing protein</fullName>
    </recommendedName>
</protein>
<feature type="transmembrane region" description="Helical" evidence="1">
    <location>
        <begin position="255"/>
        <end position="274"/>
    </location>
</feature>
<feature type="transmembrane region" description="Helical" evidence="1">
    <location>
        <begin position="173"/>
        <end position="192"/>
    </location>
</feature>
<evidence type="ECO:0000313" key="3">
    <source>
        <dbReference type="EMBL" id="PIT49802.1"/>
    </source>
</evidence>
<feature type="transmembrane region" description="Helical" evidence="1">
    <location>
        <begin position="280"/>
        <end position="299"/>
    </location>
</feature>
<dbReference type="AlphaFoldDB" id="A0A2N9XN97"/>
<name>A0A2N9XN97_9NEIS</name>
<feature type="transmembrane region" description="Helical" evidence="1">
    <location>
        <begin position="311"/>
        <end position="333"/>
    </location>
</feature>
<comment type="caution">
    <text evidence="3">The sequence shown here is derived from an EMBL/GenBank/DDBJ whole genome shotgun (WGS) entry which is preliminary data.</text>
</comment>
<feature type="transmembrane region" description="Helical" evidence="1">
    <location>
        <begin position="79"/>
        <end position="100"/>
    </location>
</feature>
<dbReference type="EMBL" id="MEIQ01000045">
    <property type="protein sequence ID" value="PIT49802.1"/>
    <property type="molecule type" value="Genomic_DNA"/>
</dbReference>
<feature type="transmembrane region" description="Helical" evidence="1">
    <location>
        <begin position="228"/>
        <end position="243"/>
    </location>
</feature>
<proteinExistence type="predicted"/>
<feature type="domain" description="Acyltransferase 3" evidence="2">
    <location>
        <begin position="40"/>
        <end position="356"/>
    </location>
</feature>
<reference evidence="3 4" key="1">
    <citation type="journal article" date="2017" name="MBio">
        <title>Type VI secretion-mediated competition in the bee gut microbiome.</title>
        <authorList>
            <person name="Steele M.I."/>
            <person name="Kwong W.K."/>
            <person name="Powell J.E."/>
            <person name="Whiteley M."/>
            <person name="Moran N.A."/>
        </authorList>
    </citation>
    <scope>NUCLEOTIDE SEQUENCE [LARGE SCALE GENOMIC DNA]</scope>
    <source>
        <strain evidence="3 4">Occ4-2</strain>
    </source>
</reference>
<dbReference type="InterPro" id="IPR002656">
    <property type="entry name" value="Acyl_transf_3_dom"/>
</dbReference>
<dbReference type="PANTHER" id="PTHR23028">
    <property type="entry name" value="ACETYLTRANSFERASE"/>
    <property type="match status" value="1"/>
</dbReference>
<evidence type="ECO:0000259" key="2">
    <source>
        <dbReference type="Pfam" id="PF01757"/>
    </source>
</evidence>
<keyword evidence="1" id="KW-1133">Transmembrane helix</keyword>
<accession>A0A2N9XN97</accession>
<dbReference type="GO" id="GO:0016020">
    <property type="term" value="C:membrane"/>
    <property type="evidence" value="ECO:0007669"/>
    <property type="project" value="TreeGrafter"/>
</dbReference>
<dbReference type="GO" id="GO:0009103">
    <property type="term" value="P:lipopolysaccharide biosynthetic process"/>
    <property type="evidence" value="ECO:0007669"/>
    <property type="project" value="TreeGrafter"/>
</dbReference>
<dbReference type="Pfam" id="PF01757">
    <property type="entry name" value="Acyl_transf_3"/>
    <property type="match status" value="1"/>
</dbReference>
<evidence type="ECO:0000256" key="1">
    <source>
        <dbReference type="SAM" id="Phobius"/>
    </source>
</evidence>
<keyword evidence="1" id="KW-0472">Membrane</keyword>
<dbReference type="InterPro" id="IPR050879">
    <property type="entry name" value="Acyltransferase_3"/>
</dbReference>
<feature type="transmembrane region" description="Helical" evidence="1">
    <location>
        <begin position="339"/>
        <end position="361"/>
    </location>
</feature>
<dbReference type="PANTHER" id="PTHR23028:SF53">
    <property type="entry name" value="ACYL_TRANSF_3 DOMAIN-CONTAINING PROTEIN"/>
    <property type="match status" value="1"/>
</dbReference>